<sequence>MKLGIVARARAHARMRRSARGERRRPWRRRIALTSVLLLAATATFAPAAASSAFSTGGQAALVGADAAMLRDRVVRLGGAVDGQARAVLLIHGWLSTSLPSDVETPAFAQSPFDRPVLWQDGSAKPVGRGQSASLQQRLEALPGVAVYAFDYSANSSGWVGSNGSAANLGDAIRTISASVGGAIDVVTHSMGGLALRYALAASPELAGLIDRVVTVGTPTEGSDIANVAVGIAGAIRASMSTIPVLQNLVLPWIGAVCNFQLSSDARAGCDLPPIIRTGIAALGPGGIALRAGSDDIADLPPWPAGMHVEAVAGAAVLAVPVVADATIDINLGDGLVAQGSAVAQVDSASVVTCRTQLEPGLDGLLSILSGEVAAPPFGGACGHDALFANLAVVDAVLGALDLHGSGTARDTAGRR</sequence>
<dbReference type="SUPFAM" id="SSF53474">
    <property type="entry name" value="alpha/beta-Hydrolases"/>
    <property type="match status" value="1"/>
</dbReference>
<organism evidence="2 3">
    <name type="scientific">Microbacterium radiodurans</name>
    <dbReference type="NCBI Taxonomy" id="661398"/>
    <lineage>
        <taxon>Bacteria</taxon>
        <taxon>Bacillati</taxon>
        <taxon>Actinomycetota</taxon>
        <taxon>Actinomycetes</taxon>
        <taxon>Micrococcales</taxon>
        <taxon>Microbacteriaceae</taxon>
        <taxon>Microbacterium</taxon>
    </lineage>
</organism>
<evidence type="ECO:0000256" key="1">
    <source>
        <dbReference type="SAM" id="SignalP"/>
    </source>
</evidence>
<dbReference type="Proteomes" id="UP000327039">
    <property type="component" value="Unassembled WGS sequence"/>
</dbReference>
<evidence type="ECO:0000313" key="3">
    <source>
        <dbReference type="Proteomes" id="UP000327039"/>
    </source>
</evidence>
<feature type="signal peptide" evidence="1">
    <location>
        <begin position="1"/>
        <end position="48"/>
    </location>
</feature>
<evidence type="ECO:0008006" key="4">
    <source>
        <dbReference type="Google" id="ProtNLM"/>
    </source>
</evidence>
<dbReference type="Gene3D" id="3.40.50.1820">
    <property type="entry name" value="alpha/beta hydrolase"/>
    <property type="match status" value="1"/>
</dbReference>
<proteinExistence type="predicted"/>
<protein>
    <recommendedName>
        <fullName evidence="4">Alpha/beta hydrolase</fullName>
    </recommendedName>
</protein>
<evidence type="ECO:0000313" key="2">
    <source>
        <dbReference type="EMBL" id="KAA9084075.1"/>
    </source>
</evidence>
<feature type="chain" id="PRO_5023863365" description="Alpha/beta hydrolase" evidence="1">
    <location>
        <begin position="49"/>
        <end position="416"/>
    </location>
</feature>
<gene>
    <name evidence="2" type="ORF">F6B42_13895</name>
</gene>
<keyword evidence="3" id="KW-1185">Reference proteome</keyword>
<dbReference type="EMBL" id="VYRZ01000004">
    <property type="protein sequence ID" value="KAA9084075.1"/>
    <property type="molecule type" value="Genomic_DNA"/>
</dbReference>
<reference evidence="3" key="1">
    <citation type="submission" date="2019-09" db="EMBL/GenBank/DDBJ databases">
        <title>Mumia zhuanghuii sp. nov. isolated from the intestinal contents of plateau pika (Ochotona curzoniae) in the Qinghai-Tibet plateau of China.</title>
        <authorList>
            <person name="Tian Z."/>
        </authorList>
    </citation>
    <scope>NUCLEOTIDE SEQUENCE [LARGE SCALE GENOMIC DNA]</scope>
    <source>
        <strain evidence="3">DSM 25564</strain>
    </source>
</reference>
<dbReference type="OrthoDB" id="8871309at2"/>
<comment type="caution">
    <text evidence="2">The sequence shown here is derived from an EMBL/GenBank/DDBJ whole genome shotgun (WGS) entry which is preliminary data.</text>
</comment>
<dbReference type="AlphaFoldDB" id="A0A5J5INV4"/>
<keyword evidence="1" id="KW-0732">Signal</keyword>
<name>A0A5J5INV4_9MICO</name>
<accession>A0A5J5INV4</accession>
<dbReference type="RefSeq" id="WP_150420323.1">
    <property type="nucleotide sequence ID" value="NZ_VYRZ01000004.1"/>
</dbReference>
<dbReference type="InterPro" id="IPR029058">
    <property type="entry name" value="AB_hydrolase_fold"/>
</dbReference>